<keyword evidence="4" id="KW-0443">Lipid metabolism</keyword>
<dbReference type="InterPro" id="IPR052377">
    <property type="entry name" value="Mitochondrial_ECH-domain"/>
</dbReference>
<keyword evidence="2" id="KW-0276">Fatty acid metabolism</keyword>
<sequence length="256" mass="27001">MIRAERRNDGVALLVLDRPAQRNALSLPMLEALRAALREAEDARCIVLAAEGPAFCAGHDMRELTEARSRPDGGREFFARTMALCGEVMRAVTEHPVPVIAAVEGIATAAGCQLVAACDMGIAAPGAKFCTPGVEIGLFCSTPAVALSRAVSRKAALEMLFTGRFVSAEEAARLGLVNRVEADPRIAALEMASRIVGRSGVAIRMGKAGFNRQCGLDLAAAYEAAATVMVENMMAADAEEGIGAFLGKRAPNWTDR</sequence>
<dbReference type="Pfam" id="PF00378">
    <property type="entry name" value="ECH_1"/>
    <property type="match status" value="1"/>
</dbReference>
<dbReference type="InterPro" id="IPR014748">
    <property type="entry name" value="Enoyl-CoA_hydra_C"/>
</dbReference>
<evidence type="ECO:0000256" key="4">
    <source>
        <dbReference type="ARBA" id="ARBA00023098"/>
    </source>
</evidence>
<evidence type="ECO:0000313" key="8">
    <source>
        <dbReference type="Proteomes" id="UP001526430"/>
    </source>
</evidence>
<accession>A0ABT3NXL4</accession>
<comment type="function">
    <text evidence="5">May play a role in fatty acid biosynthesis and insulin sensitivity.</text>
</comment>
<organism evidence="7 8">
    <name type="scientific">Sabulicella glaciei</name>
    <dbReference type="NCBI Taxonomy" id="2984948"/>
    <lineage>
        <taxon>Bacteria</taxon>
        <taxon>Pseudomonadati</taxon>
        <taxon>Pseudomonadota</taxon>
        <taxon>Alphaproteobacteria</taxon>
        <taxon>Acetobacterales</taxon>
        <taxon>Acetobacteraceae</taxon>
        <taxon>Sabulicella</taxon>
    </lineage>
</organism>
<dbReference type="InterPro" id="IPR029045">
    <property type="entry name" value="ClpP/crotonase-like_dom_sf"/>
</dbReference>
<evidence type="ECO:0000256" key="5">
    <source>
        <dbReference type="ARBA" id="ARBA00037410"/>
    </source>
</evidence>
<protein>
    <recommendedName>
        <fullName evidence="6">Enoyl-CoA hydratase domain-containing protein 3, mitochondrial</fullName>
    </recommendedName>
</protein>
<comment type="similarity">
    <text evidence="1">Belongs to the enoyl-CoA hydratase/isomerase family.</text>
</comment>
<dbReference type="NCBIfam" id="NF006008">
    <property type="entry name" value="PRK08139.1"/>
    <property type="match status" value="1"/>
</dbReference>
<evidence type="ECO:0000256" key="3">
    <source>
        <dbReference type="ARBA" id="ARBA00022946"/>
    </source>
</evidence>
<keyword evidence="7" id="KW-0456">Lyase</keyword>
<dbReference type="Gene3D" id="1.10.12.10">
    <property type="entry name" value="Lyase 2-enoyl-coa Hydratase, Chain A, domain 2"/>
    <property type="match status" value="1"/>
</dbReference>
<evidence type="ECO:0000256" key="2">
    <source>
        <dbReference type="ARBA" id="ARBA00022832"/>
    </source>
</evidence>
<dbReference type="Proteomes" id="UP001526430">
    <property type="component" value="Unassembled WGS sequence"/>
</dbReference>
<evidence type="ECO:0000256" key="1">
    <source>
        <dbReference type="ARBA" id="ARBA00005254"/>
    </source>
</evidence>
<reference evidence="7 8" key="1">
    <citation type="submission" date="2022-10" db="EMBL/GenBank/DDBJ databases">
        <title>Roseococcus glaciei nov., sp. nov., isolated from glacier.</title>
        <authorList>
            <person name="Liu Q."/>
            <person name="Xin Y.-H."/>
        </authorList>
    </citation>
    <scope>NUCLEOTIDE SEQUENCE [LARGE SCALE GENOMIC DNA]</scope>
    <source>
        <strain evidence="7 8">MDT2-1-1</strain>
    </source>
</reference>
<dbReference type="PANTHER" id="PTHR43602:SF1">
    <property type="entry name" value="ENOYL-COA HYDRATASE DOMAIN-CONTAINING PROTEIN 3, MITOCHONDRIAL"/>
    <property type="match status" value="1"/>
</dbReference>
<evidence type="ECO:0000256" key="6">
    <source>
        <dbReference type="ARBA" id="ARBA00040545"/>
    </source>
</evidence>
<comment type="caution">
    <text evidence="7">The sequence shown here is derived from an EMBL/GenBank/DDBJ whole genome shotgun (WGS) entry which is preliminary data.</text>
</comment>
<proteinExistence type="inferred from homology"/>
<dbReference type="GO" id="GO:0004300">
    <property type="term" value="F:enoyl-CoA hydratase activity"/>
    <property type="evidence" value="ECO:0007669"/>
    <property type="project" value="UniProtKB-EC"/>
</dbReference>
<dbReference type="SUPFAM" id="SSF52096">
    <property type="entry name" value="ClpP/crotonase"/>
    <property type="match status" value="1"/>
</dbReference>
<dbReference type="EMBL" id="JAPFQI010000012">
    <property type="protein sequence ID" value="MCW8086913.1"/>
    <property type="molecule type" value="Genomic_DNA"/>
</dbReference>
<dbReference type="RefSeq" id="WP_301591052.1">
    <property type="nucleotide sequence ID" value="NZ_JAPFQI010000012.1"/>
</dbReference>
<keyword evidence="3" id="KW-0809">Transit peptide</keyword>
<dbReference type="PANTHER" id="PTHR43602">
    <property type="match status" value="1"/>
</dbReference>
<evidence type="ECO:0000313" key="7">
    <source>
        <dbReference type="EMBL" id="MCW8086913.1"/>
    </source>
</evidence>
<gene>
    <name evidence="7" type="ORF">OF850_14855</name>
</gene>
<dbReference type="InterPro" id="IPR001753">
    <property type="entry name" value="Enoyl-CoA_hydra/iso"/>
</dbReference>
<name>A0ABT3NXL4_9PROT</name>
<keyword evidence="8" id="KW-1185">Reference proteome</keyword>
<dbReference type="Gene3D" id="3.90.226.10">
    <property type="entry name" value="2-enoyl-CoA Hydratase, Chain A, domain 1"/>
    <property type="match status" value="1"/>
</dbReference>
<dbReference type="CDD" id="cd06558">
    <property type="entry name" value="crotonase-like"/>
    <property type="match status" value="1"/>
</dbReference>